<keyword evidence="1" id="KW-0132">Cell division</keyword>
<dbReference type="GO" id="GO:0051301">
    <property type="term" value="P:cell division"/>
    <property type="evidence" value="ECO:0007669"/>
    <property type="project" value="UniProtKB-KW"/>
</dbReference>
<evidence type="ECO:0000256" key="4">
    <source>
        <dbReference type="SAM" id="MobiDB-lite"/>
    </source>
</evidence>
<gene>
    <name evidence="6" type="ORF">Vretifemale_9738</name>
    <name evidence="7" type="ORF">Vretimale_16008</name>
</gene>
<accession>A0A8J4LVP3</accession>
<dbReference type="OrthoDB" id="2013528at2759"/>
<comment type="caution">
    <text evidence="7">The sequence shown here is derived from an EMBL/GenBank/DDBJ whole genome shotgun (WGS) entry which is preliminary data.</text>
</comment>
<evidence type="ECO:0000313" key="8">
    <source>
        <dbReference type="Proteomes" id="UP000722791"/>
    </source>
</evidence>
<proteinExistence type="inferred from homology"/>
<dbReference type="EMBL" id="BNCP01000019">
    <property type="protein sequence ID" value="GIL80550.1"/>
    <property type="molecule type" value="Genomic_DNA"/>
</dbReference>
<dbReference type="InterPro" id="IPR039361">
    <property type="entry name" value="Cyclin"/>
</dbReference>
<evidence type="ECO:0000313" key="7">
    <source>
        <dbReference type="EMBL" id="GIM12782.1"/>
    </source>
</evidence>
<keyword evidence="3" id="KW-0195">Cyclin</keyword>
<dbReference type="InterPro" id="IPR006671">
    <property type="entry name" value="Cyclin_N"/>
</dbReference>
<evidence type="ECO:0000256" key="2">
    <source>
        <dbReference type="ARBA" id="ARBA00023306"/>
    </source>
</evidence>
<evidence type="ECO:0000313" key="9">
    <source>
        <dbReference type="Proteomes" id="UP000747110"/>
    </source>
</evidence>
<dbReference type="Gene3D" id="1.10.472.10">
    <property type="entry name" value="Cyclin-like"/>
    <property type="match status" value="2"/>
</dbReference>
<keyword evidence="2" id="KW-0131">Cell cycle</keyword>
<feature type="domain" description="Cyclin-like" evidence="5">
    <location>
        <begin position="113"/>
        <end position="204"/>
    </location>
</feature>
<protein>
    <recommendedName>
        <fullName evidence="5">Cyclin-like domain-containing protein</fullName>
    </recommendedName>
</protein>
<keyword evidence="9" id="KW-1185">Reference proteome</keyword>
<comment type="similarity">
    <text evidence="3">Belongs to the cyclin family.</text>
</comment>
<evidence type="ECO:0000256" key="1">
    <source>
        <dbReference type="ARBA" id="ARBA00022618"/>
    </source>
</evidence>
<evidence type="ECO:0000256" key="3">
    <source>
        <dbReference type="RuleBase" id="RU000383"/>
    </source>
</evidence>
<sequence length="376" mass="41574">MTSANIDKSASANSRSQLHKGKSQPIGLPSSDRNDHYSLECDEDCSSFEQFHEPNQGDQQGTSTTAVVNRPFDAADVRDVIRNELDRLHKLHFVAELPEAKYFAYEYRSQVVSWFVQVVSTLQLTKETLHCAVSLLDRYIAGTKAFPTPAVIQLLALGCLSAAAKHEEVVQRSADEWVCLALSDGHRKLYEDPDLHRMEWLLLETVEWRIHVPNTFTFLRHYQTVLADRGVIPNDVASAALFKACSEFLAEISMLYVELLSFGYSTVAVACLILAESQWSFAPSGGSLSSAATAITVQSRQRLLAAEEPAAQSILSELTSFTELDPSYVAPGLGCCLEFMSHLYHFIIFANPTDGGLSLLAPVLARYPHVVSHLGH</sequence>
<evidence type="ECO:0000259" key="5">
    <source>
        <dbReference type="SMART" id="SM00385"/>
    </source>
</evidence>
<dbReference type="AlphaFoldDB" id="A0A8J4LVP3"/>
<dbReference type="SMART" id="SM00385">
    <property type="entry name" value="CYCLIN"/>
    <property type="match status" value="1"/>
</dbReference>
<dbReference type="Proteomes" id="UP000747110">
    <property type="component" value="Unassembled WGS sequence"/>
</dbReference>
<feature type="compositionally biased region" description="Polar residues" evidence="4">
    <location>
        <begin position="1"/>
        <end position="16"/>
    </location>
</feature>
<dbReference type="SUPFAM" id="SSF47954">
    <property type="entry name" value="Cyclin-like"/>
    <property type="match status" value="1"/>
</dbReference>
<dbReference type="Pfam" id="PF00134">
    <property type="entry name" value="Cyclin_N"/>
    <property type="match status" value="1"/>
</dbReference>
<dbReference type="InterPro" id="IPR036915">
    <property type="entry name" value="Cyclin-like_sf"/>
</dbReference>
<dbReference type="Proteomes" id="UP000722791">
    <property type="component" value="Unassembled WGS sequence"/>
</dbReference>
<reference evidence="7" key="1">
    <citation type="journal article" date="2021" name="Proc. Natl. Acad. Sci. U.S.A.">
        <title>Three genomes in the algal genus Volvox reveal the fate of a haploid sex-determining region after a transition to homothallism.</title>
        <authorList>
            <person name="Yamamoto K."/>
            <person name="Hamaji T."/>
            <person name="Kawai-Toyooka H."/>
            <person name="Matsuzaki R."/>
            <person name="Takahashi F."/>
            <person name="Nishimura Y."/>
            <person name="Kawachi M."/>
            <person name="Noguchi H."/>
            <person name="Minakuchi Y."/>
            <person name="Umen J.G."/>
            <person name="Toyoda A."/>
            <person name="Nozaki H."/>
        </authorList>
    </citation>
    <scope>NUCLEOTIDE SEQUENCE</scope>
    <source>
        <strain evidence="7">NIES-3785</strain>
        <strain evidence="6">NIES-3786</strain>
    </source>
</reference>
<dbReference type="PANTHER" id="PTHR10177">
    <property type="entry name" value="CYCLINS"/>
    <property type="match status" value="1"/>
</dbReference>
<evidence type="ECO:0000313" key="6">
    <source>
        <dbReference type="EMBL" id="GIL80550.1"/>
    </source>
</evidence>
<dbReference type="EMBL" id="BNCQ01000045">
    <property type="protein sequence ID" value="GIM12782.1"/>
    <property type="molecule type" value="Genomic_DNA"/>
</dbReference>
<organism evidence="7 8">
    <name type="scientific">Volvox reticuliferus</name>
    <dbReference type="NCBI Taxonomy" id="1737510"/>
    <lineage>
        <taxon>Eukaryota</taxon>
        <taxon>Viridiplantae</taxon>
        <taxon>Chlorophyta</taxon>
        <taxon>core chlorophytes</taxon>
        <taxon>Chlorophyceae</taxon>
        <taxon>CS clade</taxon>
        <taxon>Chlamydomonadales</taxon>
        <taxon>Volvocaceae</taxon>
        <taxon>Volvox</taxon>
    </lineage>
</organism>
<feature type="region of interest" description="Disordered" evidence="4">
    <location>
        <begin position="1"/>
        <end position="35"/>
    </location>
</feature>
<dbReference type="InterPro" id="IPR013763">
    <property type="entry name" value="Cyclin-like_dom"/>
</dbReference>
<name>A0A8J4LVP3_9CHLO</name>